<comment type="similarity">
    <text evidence="1">Belongs to the LysR transcriptional regulatory family.</text>
</comment>
<dbReference type="OrthoDB" id="5526340at2"/>
<dbReference type="InterPro" id="IPR036388">
    <property type="entry name" value="WH-like_DNA-bd_sf"/>
</dbReference>
<dbReference type="KEGG" id="rgu:A4W93_08970"/>
<gene>
    <name evidence="6" type="ORF">A4W93_08970</name>
</gene>
<sequence>MPPLNTLRAFEAAARLQSFVRAADELHVTHGAVSRQVRQLEDALGVALFERRNRAVFRTPQGTALLEACGEAMGVLGEAVRRIRAPVTASPLVVSCEPTLAMRWLIPRLPAFRAMHPGQEVHLLAAGGPVDFERDRVDVALRRDDFHWDARCHAEAIAPERVGPVCSPALAKVLKKGGPVTLLHSRTRPAAWSHWNRMAKGAVTRAGAAHFEHFYLSLQAAAAGLGVAIGSEWMVADDVREGRLVAPFGFVADGSAYVMLSLEPFDADPRRARFLAWLRESMR</sequence>
<proteinExistence type="inferred from homology"/>
<dbReference type="InterPro" id="IPR005119">
    <property type="entry name" value="LysR_subst-bd"/>
</dbReference>
<dbReference type="FunFam" id="1.10.10.10:FF:000038">
    <property type="entry name" value="Glycine cleavage system transcriptional activator"/>
    <property type="match status" value="1"/>
</dbReference>
<accession>A0A1W6LHV8</accession>
<dbReference type="SUPFAM" id="SSF46785">
    <property type="entry name" value="Winged helix' DNA-binding domain"/>
    <property type="match status" value="1"/>
</dbReference>
<dbReference type="Proteomes" id="UP000193427">
    <property type="component" value="Chromosome"/>
</dbReference>
<evidence type="ECO:0000313" key="6">
    <source>
        <dbReference type="EMBL" id="ARN23800.1"/>
    </source>
</evidence>
<dbReference type="AlphaFoldDB" id="A0A1W6LHV8"/>
<dbReference type="InterPro" id="IPR000847">
    <property type="entry name" value="LysR_HTH_N"/>
</dbReference>
<evidence type="ECO:0000256" key="1">
    <source>
        <dbReference type="ARBA" id="ARBA00009437"/>
    </source>
</evidence>
<evidence type="ECO:0000256" key="3">
    <source>
        <dbReference type="ARBA" id="ARBA00023125"/>
    </source>
</evidence>
<dbReference type="PROSITE" id="PS50931">
    <property type="entry name" value="HTH_LYSR"/>
    <property type="match status" value="1"/>
</dbReference>
<keyword evidence="3" id="KW-0238">DNA-binding</keyword>
<dbReference type="Pfam" id="PF03466">
    <property type="entry name" value="LysR_substrate"/>
    <property type="match status" value="1"/>
</dbReference>
<organism evidence="6 7">
    <name type="scientific">Piscinibacter gummiphilus</name>
    <dbReference type="NCBI Taxonomy" id="946333"/>
    <lineage>
        <taxon>Bacteria</taxon>
        <taxon>Pseudomonadati</taxon>
        <taxon>Pseudomonadota</taxon>
        <taxon>Betaproteobacteria</taxon>
        <taxon>Burkholderiales</taxon>
        <taxon>Sphaerotilaceae</taxon>
        <taxon>Piscinibacter</taxon>
    </lineage>
</organism>
<dbReference type="InterPro" id="IPR036390">
    <property type="entry name" value="WH_DNA-bd_sf"/>
</dbReference>
<dbReference type="InterPro" id="IPR058163">
    <property type="entry name" value="LysR-type_TF_proteobact-type"/>
</dbReference>
<dbReference type="SUPFAM" id="SSF53850">
    <property type="entry name" value="Periplasmic binding protein-like II"/>
    <property type="match status" value="1"/>
</dbReference>
<dbReference type="Gene3D" id="3.40.190.10">
    <property type="entry name" value="Periplasmic binding protein-like II"/>
    <property type="match status" value="2"/>
</dbReference>
<dbReference type="PANTHER" id="PTHR30537">
    <property type="entry name" value="HTH-TYPE TRANSCRIPTIONAL REGULATOR"/>
    <property type="match status" value="1"/>
</dbReference>
<evidence type="ECO:0000256" key="4">
    <source>
        <dbReference type="ARBA" id="ARBA00023163"/>
    </source>
</evidence>
<dbReference type="GO" id="GO:0043565">
    <property type="term" value="F:sequence-specific DNA binding"/>
    <property type="evidence" value="ECO:0007669"/>
    <property type="project" value="TreeGrafter"/>
</dbReference>
<evidence type="ECO:0000259" key="5">
    <source>
        <dbReference type="PROSITE" id="PS50931"/>
    </source>
</evidence>
<dbReference type="GO" id="GO:0006351">
    <property type="term" value="P:DNA-templated transcription"/>
    <property type="evidence" value="ECO:0007669"/>
    <property type="project" value="TreeGrafter"/>
</dbReference>
<name>A0A1W6LHV8_9BURK</name>
<dbReference type="PANTHER" id="PTHR30537:SF74">
    <property type="entry name" value="HTH-TYPE TRANSCRIPTIONAL REGULATOR TRPI"/>
    <property type="match status" value="1"/>
</dbReference>
<protein>
    <submittedName>
        <fullName evidence="6">LysR family transcriptional regulator</fullName>
    </submittedName>
</protein>
<dbReference type="RefSeq" id="WP_085754097.1">
    <property type="nucleotide sequence ID" value="NZ_BSPR01000008.1"/>
</dbReference>
<keyword evidence="2" id="KW-0805">Transcription regulation</keyword>
<keyword evidence="4" id="KW-0804">Transcription</keyword>
<evidence type="ECO:0000256" key="2">
    <source>
        <dbReference type="ARBA" id="ARBA00023015"/>
    </source>
</evidence>
<dbReference type="GO" id="GO:0003700">
    <property type="term" value="F:DNA-binding transcription factor activity"/>
    <property type="evidence" value="ECO:0007669"/>
    <property type="project" value="InterPro"/>
</dbReference>
<dbReference type="EMBL" id="CP015118">
    <property type="protein sequence ID" value="ARN23800.1"/>
    <property type="molecule type" value="Genomic_DNA"/>
</dbReference>
<evidence type="ECO:0000313" key="7">
    <source>
        <dbReference type="Proteomes" id="UP000193427"/>
    </source>
</evidence>
<reference evidence="6 7" key="1">
    <citation type="submission" date="2016-04" db="EMBL/GenBank/DDBJ databases">
        <title>Complete genome sequence of natural rubber-degrading, novel Gram-negative bacterium, Rhizobacter gummiphilus strain NS21.</title>
        <authorList>
            <person name="Tabata M."/>
            <person name="Kasai D."/>
            <person name="Fukuda M."/>
        </authorList>
    </citation>
    <scope>NUCLEOTIDE SEQUENCE [LARGE SCALE GENOMIC DNA]</scope>
    <source>
        <strain evidence="6 7">NS21</strain>
    </source>
</reference>
<dbReference type="PRINTS" id="PR00039">
    <property type="entry name" value="HTHLYSR"/>
</dbReference>
<dbReference type="STRING" id="946333.A4W93_08970"/>
<dbReference type="Gene3D" id="1.10.10.10">
    <property type="entry name" value="Winged helix-like DNA-binding domain superfamily/Winged helix DNA-binding domain"/>
    <property type="match status" value="1"/>
</dbReference>
<feature type="domain" description="HTH lysR-type" evidence="5">
    <location>
        <begin position="2"/>
        <end position="59"/>
    </location>
</feature>
<dbReference type="Pfam" id="PF00126">
    <property type="entry name" value="HTH_1"/>
    <property type="match status" value="1"/>
</dbReference>
<keyword evidence="7" id="KW-1185">Reference proteome</keyword>